<evidence type="ECO:0000313" key="7">
    <source>
        <dbReference type="Proteomes" id="UP000298663"/>
    </source>
</evidence>
<feature type="transmembrane region" description="Helical" evidence="5">
    <location>
        <begin position="79"/>
        <end position="98"/>
    </location>
</feature>
<evidence type="ECO:0000256" key="4">
    <source>
        <dbReference type="ARBA" id="ARBA00023136"/>
    </source>
</evidence>
<dbReference type="Proteomes" id="UP000298663">
    <property type="component" value="Unassembled WGS sequence"/>
</dbReference>
<dbReference type="OrthoDB" id="5873055at2759"/>
<feature type="transmembrane region" description="Helical" evidence="5">
    <location>
        <begin position="6"/>
        <end position="32"/>
    </location>
</feature>
<evidence type="ECO:0000256" key="3">
    <source>
        <dbReference type="ARBA" id="ARBA00022989"/>
    </source>
</evidence>
<organism evidence="6 7">
    <name type="scientific">Steinernema carpocapsae</name>
    <name type="common">Entomopathogenic nematode</name>
    <dbReference type="NCBI Taxonomy" id="34508"/>
    <lineage>
        <taxon>Eukaryota</taxon>
        <taxon>Metazoa</taxon>
        <taxon>Ecdysozoa</taxon>
        <taxon>Nematoda</taxon>
        <taxon>Chromadorea</taxon>
        <taxon>Rhabditida</taxon>
        <taxon>Tylenchina</taxon>
        <taxon>Panagrolaimomorpha</taxon>
        <taxon>Strongyloidoidea</taxon>
        <taxon>Steinernematidae</taxon>
        <taxon>Steinernema</taxon>
    </lineage>
</organism>
<gene>
    <name evidence="6" type="ORF">L596_013078</name>
</gene>
<feature type="transmembrane region" description="Helical" evidence="5">
    <location>
        <begin position="44"/>
        <end position="67"/>
    </location>
</feature>
<reference evidence="6 7" key="2">
    <citation type="journal article" date="2019" name="G3 (Bethesda)">
        <title>Hybrid Assembly of the Genome of the Entomopathogenic Nematode Steinernema carpocapsae Identifies the X-Chromosome.</title>
        <authorList>
            <person name="Serra L."/>
            <person name="Macchietto M."/>
            <person name="Macias-Munoz A."/>
            <person name="McGill C.J."/>
            <person name="Rodriguez I.M."/>
            <person name="Rodriguez B."/>
            <person name="Murad R."/>
            <person name="Mortazavi A."/>
        </authorList>
    </citation>
    <scope>NUCLEOTIDE SEQUENCE [LARGE SCALE GENOMIC DNA]</scope>
    <source>
        <strain evidence="6 7">ALL</strain>
    </source>
</reference>
<evidence type="ECO:0000256" key="5">
    <source>
        <dbReference type="SAM" id="Phobius"/>
    </source>
</evidence>
<dbReference type="GO" id="GO:0016020">
    <property type="term" value="C:membrane"/>
    <property type="evidence" value="ECO:0007669"/>
    <property type="project" value="UniProtKB-SubCell"/>
</dbReference>
<name>A0A4U5NZ56_STECR</name>
<keyword evidence="2 5" id="KW-0812">Transmembrane</keyword>
<dbReference type="SMART" id="SM01381">
    <property type="entry name" value="7TM_GPCR_Srsx"/>
    <property type="match status" value="1"/>
</dbReference>
<dbReference type="InterPro" id="IPR047130">
    <property type="entry name" value="7TM_GPCR_Srsx_nematod"/>
</dbReference>
<keyword evidence="4 5" id="KW-0472">Membrane</keyword>
<dbReference type="AlphaFoldDB" id="A0A4U5NZ56"/>
<protein>
    <recommendedName>
        <fullName evidence="8">G-protein coupled receptors family 1 profile domain-containing protein</fullName>
    </recommendedName>
</protein>
<feature type="transmembrane region" description="Helical" evidence="5">
    <location>
        <begin position="145"/>
        <end position="164"/>
    </location>
</feature>
<dbReference type="SUPFAM" id="SSF81321">
    <property type="entry name" value="Family A G protein-coupled receptor-like"/>
    <property type="match status" value="1"/>
</dbReference>
<dbReference type="GO" id="GO:0004930">
    <property type="term" value="F:G protein-coupled receptor activity"/>
    <property type="evidence" value="ECO:0007669"/>
    <property type="project" value="InterPro"/>
</dbReference>
<proteinExistence type="predicted"/>
<evidence type="ECO:0008006" key="8">
    <source>
        <dbReference type="Google" id="ProtNLM"/>
    </source>
</evidence>
<evidence type="ECO:0000256" key="2">
    <source>
        <dbReference type="ARBA" id="ARBA00022692"/>
    </source>
</evidence>
<dbReference type="Pfam" id="PF10320">
    <property type="entry name" value="7TM_GPCR_Srsx"/>
    <property type="match status" value="2"/>
</dbReference>
<keyword evidence="7" id="KW-1185">Reference proteome</keyword>
<dbReference type="EMBL" id="AZBU02000003">
    <property type="protein sequence ID" value="TKR88906.1"/>
    <property type="molecule type" value="Genomic_DNA"/>
</dbReference>
<dbReference type="InterPro" id="IPR019424">
    <property type="entry name" value="7TM_GPCR_Srsx"/>
</dbReference>
<sequence length="268" mass="30402">MSTLLATSYSICVATIDLIGLFGNVSLLLIILLNKAFRQNKCSIIIGFIAFCDGSIEFLTIILQIFHLSGHQFYQHECFYTMIVIVFTNCCQTVIPIFRSAVGCGYSILVSKRYLFLEADRPLIACNPPASLNTIAHNIWNKTGICLNVITVLVYGTAGVILWLKARNQPSAHIRTEITVMKTIAFIVLFYICTWCLMNCLNFLKEVSLKYLTADEAMTFVLASGIPAHSCFAGNFYIYMWRNLSYREAFIRLWKRRSTHVVSTFYSN</sequence>
<evidence type="ECO:0000313" key="6">
    <source>
        <dbReference type="EMBL" id="TKR88906.1"/>
    </source>
</evidence>
<feature type="transmembrane region" description="Helical" evidence="5">
    <location>
        <begin position="184"/>
        <end position="204"/>
    </location>
</feature>
<evidence type="ECO:0000256" key="1">
    <source>
        <dbReference type="ARBA" id="ARBA00004370"/>
    </source>
</evidence>
<dbReference type="InterPro" id="IPR000276">
    <property type="entry name" value="GPCR_Rhodpsn"/>
</dbReference>
<comment type="subcellular location">
    <subcellularLocation>
        <location evidence="1">Membrane</location>
    </subcellularLocation>
</comment>
<dbReference type="PANTHER" id="PTHR23360:SF37">
    <property type="entry name" value="G-PROTEIN COUPLED RECEPTORS FAMILY 1 PROFILE DOMAIN-CONTAINING PROTEIN"/>
    <property type="match status" value="1"/>
</dbReference>
<comment type="caution">
    <text evidence="6">The sequence shown here is derived from an EMBL/GenBank/DDBJ whole genome shotgun (WGS) entry which is preliminary data.</text>
</comment>
<feature type="transmembrane region" description="Helical" evidence="5">
    <location>
        <begin position="216"/>
        <end position="240"/>
    </location>
</feature>
<dbReference type="Gene3D" id="1.20.1070.10">
    <property type="entry name" value="Rhodopsin 7-helix transmembrane proteins"/>
    <property type="match status" value="1"/>
</dbReference>
<reference evidence="6 7" key="1">
    <citation type="journal article" date="2015" name="Genome Biol.">
        <title>Comparative genomics of Steinernema reveals deeply conserved gene regulatory networks.</title>
        <authorList>
            <person name="Dillman A.R."/>
            <person name="Macchietto M."/>
            <person name="Porter C.F."/>
            <person name="Rogers A."/>
            <person name="Williams B."/>
            <person name="Antoshechkin I."/>
            <person name="Lee M.M."/>
            <person name="Goodwin Z."/>
            <person name="Lu X."/>
            <person name="Lewis E.E."/>
            <person name="Goodrich-Blair H."/>
            <person name="Stock S.P."/>
            <person name="Adams B.J."/>
            <person name="Sternberg P.W."/>
            <person name="Mortazavi A."/>
        </authorList>
    </citation>
    <scope>NUCLEOTIDE SEQUENCE [LARGE SCALE GENOMIC DNA]</scope>
    <source>
        <strain evidence="6 7">ALL</strain>
    </source>
</reference>
<accession>A0A4U5NZ56</accession>
<keyword evidence="3 5" id="KW-1133">Transmembrane helix</keyword>
<dbReference type="PANTHER" id="PTHR23360">
    <property type="entry name" value="G-PROTEIN COUPLED RECEPTORS FAMILY 1 PROFILE DOMAIN-CONTAINING PROTEIN-RELATED"/>
    <property type="match status" value="1"/>
</dbReference>